<name>A0A1J1HIJ1_9DIPT</name>
<protein>
    <submittedName>
        <fullName evidence="1">CLUMA_CG001024, isoform A</fullName>
    </submittedName>
</protein>
<dbReference type="Proteomes" id="UP000183832">
    <property type="component" value="Unassembled WGS sequence"/>
</dbReference>
<reference evidence="1 2" key="1">
    <citation type="submission" date="2015-04" db="EMBL/GenBank/DDBJ databases">
        <authorList>
            <person name="Syromyatnikov M.Y."/>
            <person name="Popov V.N."/>
        </authorList>
    </citation>
    <scope>NUCLEOTIDE SEQUENCE [LARGE SCALE GENOMIC DNA]</scope>
</reference>
<gene>
    <name evidence="1" type="ORF">CLUMA_CG001024</name>
</gene>
<sequence length="76" mass="8705">MKVVSKQLFTPSNEIYETRNVSTSVVKISFKDICLFACLENNQMQISFYNNQTQETAAIFVLKITEIFNTNANAFN</sequence>
<evidence type="ECO:0000313" key="2">
    <source>
        <dbReference type="Proteomes" id="UP000183832"/>
    </source>
</evidence>
<dbReference type="EMBL" id="CVRI01000004">
    <property type="protein sequence ID" value="CRK87220.1"/>
    <property type="molecule type" value="Genomic_DNA"/>
</dbReference>
<proteinExistence type="predicted"/>
<keyword evidence="2" id="KW-1185">Reference proteome</keyword>
<evidence type="ECO:0000313" key="1">
    <source>
        <dbReference type="EMBL" id="CRK87220.1"/>
    </source>
</evidence>
<dbReference type="AlphaFoldDB" id="A0A1J1HIJ1"/>
<organism evidence="1 2">
    <name type="scientific">Clunio marinus</name>
    <dbReference type="NCBI Taxonomy" id="568069"/>
    <lineage>
        <taxon>Eukaryota</taxon>
        <taxon>Metazoa</taxon>
        <taxon>Ecdysozoa</taxon>
        <taxon>Arthropoda</taxon>
        <taxon>Hexapoda</taxon>
        <taxon>Insecta</taxon>
        <taxon>Pterygota</taxon>
        <taxon>Neoptera</taxon>
        <taxon>Endopterygota</taxon>
        <taxon>Diptera</taxon>
        <taxon>Nematocera</taxon>
        <taxon>Chironomoidea</taxon>
        <taxon>Chironomidae</taxon>
        <taxon>Clunio</taxon>
    </lineage>
</organism>
<accession>A0A1J1HIJ1</accession>